<dbReference type="InterPro" id="IPR032675">
    <property type="entry name" value="LRR_dom_sf"/>
</dbReference>
<gene>
    <name evidence="1" type="ORF">EDS130_LOCUS32636</name>
</gene>
<reference evidence="1" key="1">
    <citation type="submission" date="2021-02" db="EMBL/GenBank/DDBJ databases">
        <authorList>
            <person name="Nowell W R."/>
        </authorList>
    </citation>
    <scope>NUCLEOTIDE SEQUENCE</scope>
</reference>
<proteinExistence type="predicted"/>
<organism evidence="1 2">
    <name type="scientific">Adineta ricciae</name>
    <name type="common">Rotifer</name>
    <dbReference type="NCBI Taxonomy" id="249248"/>
    <lineage>
        <taxon>Eukaryota</taxon>
        <taxon>Metazoa</taxon>
        <taxon>Spiralia</taxon>
        <taxon>Gnathifera</taxon>
        <taxon>Rotifera</taxon>
        <taxon>Eurotatoria</taxon>
        <taxon>Bdelloidea</taxon>
        <taxon>Adinetida</taxon>
        <taxon>Adinetidae</taxon>
        <taxon>Adineta</taxon>
    </lineage>
</organism>
<sequence length="82" mass="9508">MTIDIFHSECKTLVNLDFGWNEITVRGARSLTKALRRNRTLKFLSLEENLSNARFHCILQNYLGSKGVFHSINRTYVHPSNI</sequence>
<accession>A0A815GIZ8</accession>
<dbReference type="EMBL" id="CAJNOJ010000252">
    <property type="protein sequence ID" value="CAF1339168.1"/>
    <property type="molecule type" value="Genomic_DNA"/>
</dbReference>
<name>A0A815GIZ8_ADIRI</name>
<dbReference type="Gene3D" id="3.80.10.10">
    <property type="entry name" value="Ribonuclease Inhibitor"/>
    <property type="match status" value="1"/>
</dbReference>
<evidence type="ECO:0000313" key="1">
    <source>
        <dbReference type="EMBL" id="CAF1339168.1"/>
    </source>
</evidence>
<dbReference type="OrthoDB" id="120976at2759"/>
<dbReference type="SUPFAM" id="SSF52047">
    <property type="entry name" value="RNI-like"/>
    <property type="match status" value="1"/>
</dbReference>
<comment type="caution">
    <text evidence="1">The sequence shown here is derived from an EMBL/GenBank/DDBJ whole genome shotgun (WGS) entry which is preliminary data.</text>
</comment>
<dbReference type="Proteomes" id="UP000663852">
    <property type="component" value="Unassembled WGS sequence"/>
</dbReference>
<protein>
    <submittedName>
        <fullName evidence="1">Uncharacterized protein</fullName>
    </submittedName>
</protein>
<evidence type="ECO:0000313" key="2">
    <source>
        <dbReference type="Proteomes" id="UP000663852"/>
    </source>
</evidence>
<dbReference type="AlphaFoldDB" id="A0A815GIZ8"/>